<reference evidence="3 4" key="1">
    <citation type="submission" date="2020-08" db="EMBL/GenBank/DDBJ databases">
        <title>Genomic Encyclopedia of Type Strains, Phase III (KMG-III): the genomes of soil and plant-associated and newly described type strains.</title>
        <authorList>
            <person name="Whitman W."/>
        </authorList>
    </citation>
    <scope>NUCLEOTIDE SEQUENCE [LARGE SCALE GENOMIC DNA]</scope>
    <source>
        <strain evidence="3 4">CECT 3302</strain>
    </source>
</reference>
<protein>
    <recommendedName>
        <fullName evidence="2">MobA/VirD2-like nuclease domain-containing protein</fullName>
    </recommendedName>
</protein>
<dbReference type="Pfam" id="PF03432">
    <property type="entry name" value="Relaxase"/>
    <property type="match status" value="1"/>
</dbReference>
<dbReference type="InterPro" id="IPR005094">
    <property type="entry name" value="Endonuclease_MobA/VirD2"/>
</dbReference>
<keyword evidence="4" id="KW-1185">Reference proteome</keyword>
<evidence type="ECO:0000313" key="4">
    <source>
        <dbReference type="Proteomes" id="UP000577707"/>
    </source>
</evidence>
<feature type="domain" description="MobA/VirD2-like nuclease" evidence="2">
    <location>
        <begin position="98"/>
        <end position="196"/>
    </location>
</feature>
<accession>A0A7W5A9Y6</accession>
<sequence length="679" mass="74713">MFAKINRGDRMAGLMVYLQGPGRRDEHTRAHIVAGDAGVMSWYAGEEELTRAQALRVAKYLERPTKALNESVKKGRYEQVAAGRDGHGTRVLERTKTGEVDAHVYQIALSARAEEGELGDEVWREIAGEFVDRMGITSGDAPTRWAAVHHGLSASGNDHIHIVVNLVREDASKVSTHMDFLRAKEVCRELETEFGLMPLNPNEYDLTRSTVRAEYETARRHEQATPGGNPRIPWAELDEHGQHQLMAAHVADPAEWRRILETREEHADPDVAAKFKHQGAQEKAARVAYEKRVQAGEETTPWSNLSKTARTRLVEAAEDPKVRLARTVRACSTAAEDEAEFVRRLRQNGLLVRPRFEKGRTDIVTGYSVATRPDKGERPIWRGGGSIARDLSLPRLREQWPDDPTAASAAVQEWAAAKNRKPPVGRGRETTKPGPDVWAKATADLTQLRTQLREIGPDDYATWARVARESSGILAAWSHRVEKTPGPLAATSDILARSAETSTRVERRLETTKTRGRLPSISGAAYLLLAAGGTGPAAELAMLKAVMNLSKALYDMHKSSQDALRAQRIETVIRGQLMSVARRLQDEARAGAPAPEPSVEKTGPRTPAAGTTTTLDPRAEEALRLRRDAFGDAPVAPSNTPPTASPADRPRPNQTPGKAPDRTPPGQTPGQRRDRGLDR</sequence>
<evidence type="ECO:0000256" key="1">
    <source>
        <dbReference type="SAM" id="MobiDB-lite"/>
    </source>
</evidence>
<gene>
    <name evidence="3" type="ORF">FHS12_005182</name>
</gene>
<feature type="region of interest" description="Disordered" evidence="1">
    <location>
        <begin position="587"/>
        <end position="679"/>
    </location>
</feature>
<organism evidence="3 4">
    <name type="scientific">Nocardioides albus</name>
    <dbReference type="NCBI Taxonomy" id="1841"/>
    <lineage>
        <taxon>Bacteria</taxon>
        <taxon>Bacillati</taxon>
        <taxon>Actinomycetota</taxon>
        <taxon>Actinomycetes</taxon>
        <taxon>Propionibacteriales</taxon>
        <taxon>Nocardioidaceae</taxon>
        <taxon>Nocardioides</taxon>
    </lineage>
</organism>
<dbReference type="AlphaFoldDB" id="A0A7W5A9Y6"/>
<dbReference type="Proteomes" id="UP000577707">
    <property type="component" value="Unassembled WGS sequence"/>
</dbReference>
<evidence type="ECO:0000313" key="3">
    <source>
        <dbReference type="EMBL" id="MBB3092205.1"/>
    </source>
</evidence>
<comment type="caution">
    <text evidence="3">The sequence shown here is derived from an EMBL/GenBank/DDBJ whole genome shotgun (WGS) entry which is preliminary data.</text>
</comment>
<dbReference type="RefSeq" id="WP_183551839.1">
    <property type="nucleotide sequence ID" value="NZ_BMQT01000017.1"/>
</dbReference>
<feature type="compositionally biased region" description="Basic and acidic residues" evidence="1">
    <location>
        <begin position="617"/>
        <end position="630"/>
    </location>
</feature>
<feature type="compositionally biased region" description="Low complexity" evidence="1">
    <location>
        <begin position="604"/>
        <end position="614"/>
    </location>
</feature>
<feature type="region of interest" description="Disordered" evidence="1">
    <location>
        <begin position="415"/>
        <end position="436"/>
    </location>
</feature>
<evidence type="ECO:0000259" key="2">
    <source>
        <dbReference type="Pfam" id="PF03432"/>
    </source>
</evidence>
<proteinExistence type="predicted"/>
<dbReference type="EMBL" id="JACHXG010000017">
    <property type="protein sequence ID" value="MBB3092205.1"/>
    <property type="molecule type" value="Genomic_DNA"/>
</dbReference>
<name>A0A7W5A9Y6_9ACTN</name>